<dbReference type="GO" id="GO:0016747">
    <property type="term" value="F:acyltransferase activity, transferring groups other than amino-acyl groups"/>
    <property type="evidence" value="ECO:0007669"/>
    <property type="project" value="InterPro"/>
</dbReference>
<dbReference type="AlphaFoldDB" id="A0A133QF15"/>
<sequence>MLLTNGYWFVGAYLILFILSPLLNRFAENTTAKEQRMLLFALFGLMFLYGWISDDKWFDRGCSPLFFICLYLLARYFSIHRPAFTLHKPKFYFLFYAAVMMPVVLLGYVLVASGRESWLDKLYQYNSPVNILCSVLLLLAFSQLRFHCKIVNWMGRSCFAVYLFHAHPDFYQQVFYPIVRQLFMTASGFQLLFHTVVLVTVLYLMPILIDQLRIRMWGLFSRLFLGK</sequence>
<evidence type="ECO:0000256" key="1">
    <source>
        <dbReference type="SAM" id="Phobius"/>
    </source>
</evidence>
<dbReference type="Proteomes" id="UP000070533">
    <property type="component" value="Unassembled WGS sequence"/>
</dbReference>
<keyword evidence="1" id="KW-0472">Membrane</keyword>
<proteinExistence type="predicted"/>
<feature type="transmembrane region" description="Helical" evidence="1">
    <location>
        <begin position="191"/>
        <end position="209"/>
    </location>
</feature>
<feature type="domain" description="Acyltransferase 3" evidence="2">
    <location>
        <begin position="6"/>
        <end position="202"/>
    </location>
</feature>
<evidence type="ECO:0000313" key="3">
    <source>
        <dbReference type="EMBL" id="KXA41460.1"/>
    </source>
</evidence>
<reference evidence="4" key="1">
    <citation type="submission" date="2016-01" db="EMBL/GenBank/DDBJ databases">
        <authorList>
            <person name="Mitreva M."/>
            <person name="Pepin K.H."/>
            <person name="Mihindukulasuriya K.A."/>
            <person name="Fulton R."/>
            <person name="Fronick C."/>
            <person name="O'Laughlin M."/>
            <person name="Miner T."/>
            <person name="Herter B."/>
            <person name="Rosa B.A."/>
            <person name="Cordes M."/>
            <person name="Tomlinson C."/>
            <person name="Wollam A."/>
            <person name="Palsikar V.B."/>
            <person name="Mardis E.R."/>
            <person name="Wilson R.K."/>
        </authorList>
    </citation>
    <scope>NUCLEOTIDE SEQUENCE [LARGE SCALE GENOMIC DNA]</scope>
    <source>
        <strain evidence="4">MJR7716</strain>
    </source>
</reference>
<organism evidence="3 4">
    <name type="scientific">Prevotella corporis</name>
    <dbReference type="NCBI Taxonomy" id="28128"/>
    <lineage>
        <taxon>Bacteria</taxon>
        <taxon>Pseudomonadati</taxon>
        <taxon>Bacteroidota</taxon>
        <taxon>Bacteroidia</taxon>
        <taxon>Bacteroidales</taxon>
        <taxon>Prevotellaceae</taxon>
        <taxon>Prevotella</taxon>
    </lineage>
</organism>
<feature type="transmembrane region" description="Helical" evidence="1">
    <location>
        <begin position="123"/>
        <end position="141"/>
    </location>
</feature>
<gene>
    <name evidence="3" type="ORF">HMPREF3226_00796</name>
</gene>
<accession>A0A133QF15</accession>
<dbReference type="STRING" id="28128.HMPREF3226_00796"/>
<feature type="transmembrane region" description="Helical" evidence="1">
    <location>
        <begin position="58"/>
        <end position="79"/>
    </location>
</feature>
<feature type="transmembrane region" description="Helical" evidence="1">
    <location>
        <begin position="6"/>
        <end position="24"/>
    </location>
</feature>
<dbReference type="EMBL" id="LRQG01000051">
    <property type="protein sequence ID" value="KXA41460.1"/>
    <property type="molecule type" value="Genomic_DNA"/>
</dbReference>
<dbReference type="Pfam" id="PF01757">
    <property type="entry name" value="Acyl_transf_3"/>
    <property type="match status" value="1"/>
</dbReference>
<name>A0A133QF15_9BACT</name>
<dbReference type="InterPro" id="IPR002656">
    <property type="entry name" value="Acyl_transf_3_dom"/>
</dbReference>
<keyword evidence="1" id="KW-1133">Transmembrane helix</keyword>
<protein>
    <recommendedName>
        <fullName evidence="2">Acyltransferase 3 domain-containing protein</fullName>
    </recommendedName>
</protein>
<keyword evidence="4" id="KW-1185">Reference proteome</keyword>
<comment type="caution">
    <text evidence="3">The sequence shown here is derived from an EMBL/GenBank/DDBJ whole genome shotgun (WGS) entry which is preliminary data.</text>
</comment>
<dbReference type="PATRIC" id="fig|28128.5.peg.804"/>
<dbReference type="eggNOG" id="COG3274">
    <property type="taxonomic scope" value="Bacteria"/>
</dbReference>
<feature type="transmembrane region" description="Helical" evidence="1">
    <location>
        <begin position="36"/>
        <end position="52"/>
    </location>
</feature>
<evidence type="ECO:0000259" key="2">
    <source>
        <dbReference type="Pfam" id="PF01757"/>
    </source>
</evidence>
<feature type="transmembrane region" description="Helical" evidence="1">
    <location>
        <begin position="91"/>
        <end position="111"/>
    </location>
</feature>
<evidence type="ECO:0000313" key="4">
    <source>
        <dbReference type="Proteomes" id="UP000070533"/>
    </source>
</evidence>
<keyword evidence="1" id="KW-0812">Transmembrane</keyword>